<dbReference type="Pfam" id="PF08780">
    <property type="entry name" value="NTase_sub_bind"/>
    <property type="match status" value="1"/>
</dbReference>
<accession>A0A2M7XYV0</accession>
<protein>
    <submittedName>
        <fullName evidence="1">Nucleotidyltransferase</fullName>
    </submittedName>
</protein>
<dbReference type="Gene3D" id="1.20.120.330">
    <property type="entry name" value="Nucleotidyltransferases domain 2"/>
    <property type="match status" value="1"/>
</dbReference>
<dbReference type="Proteomes" id="UP000229647">
    <property type="component" value="Unassembled WGS sequence"/>
</dbReference>
<comment type="caution">
    <text evidence="1">The sequence shown here is derived from an EMBL/GenBank/DDBJ whole genome shotgun (WGS) entry which is preliminary data.</text>
</comment>
<dbReference type="EMBL" id="PFWL01000046">
    <property type="protein sequence ID" value="PJA55913.1"/>
    <property type="molecule type" value="Genomic_DNA"/>
</dbReference>
<dbReference type="InterPro" id="IPR010235">
    <property type="entry name" value="HepT"/>
</dbReference>
<dbReference type="GO" id="GO:0016740">
    <property type="term" value="F:transferase activity"/>
    <property type="evidence" value="ECO:0007669"/>
    <property type="project" value="UniProtKB-KW"/>
</dbReference>
<proteinExistence type="predicted"/>
<organism evidence="1 2">
    <name type="scientific">Candidatus Roizmanbacteria bacterium CG_4_9_14_3_um_filter_33_18</name>
    <dbReference type="NCBI Taxonomy" id="1974841"/>
    <lineage>
        <taxon>Bacteria</taxon>
        <taxon>Candidatus Roizmaniibacteriota</taxon>
    </lineage>
</organism>
<dbReference type="NCBIfam" id="TIGR01987">
    <property type="entry name" value="HI0074"/>
    <property type="match status" value="1"/>
</dbReference>
<dbReference type="AlphaFoldDB" id="A0A2M7XYV0"/>
<reference evidence="2" key="1">
    <citation type="submission" date="2017-09" db="EMBL/GenBank/DDBJ databases">
        <title>Depth-based differentiation of microbial function through sediment-hosted aquifers and enrichment of novel symbionts in the deep terrestrial subsurface.</title>
        <authorList>
            <person name="Probst A.J."/>
            <person name="Ladd B."/>
            <person name="Jarett J.K."/>
            <person name="Geller-Mcgrath D.E."/>
            <person name="Sieber C.M.K."/>
            <person name="Emerson J.B."/>
            <person name="Anantharaman K."/>
            <person name="Thomas B.C."/>
            <person name="Malmstrom R."/>
            <person name="Stieglmeier M."/>
            <person name="Klingl A."/>
            <person name="Woyke T."/>
            <person name="Ryan C.M."/>
            <person name="Banfield J.F."/>
        </authorList>
    </citation>
    <scope>NUCLEOTIDE SEQUENCE [LARGE SCALE GENOMIC DNA]</scope>
</reference>
<dbReference type="SUPFAM" id="SSF81593">
    <property type="entry name" value="Nucleotidyltransferase substrate binding subunit/domain"/>
    <property type="match status" value="1"/>
</dbReference>
<evidence type="ECO:0000313" key="2">
    <source>
        <dbReference type="Proteomes" id="UP000229647"/>
    </source>
</evidence>
<keyword evidence="1" id="KW-0808">Transferase</keyword>
<evidence type="ECO:0000313" key="1">
    <source>
        <dbReference type="EMBL" id="PJA55913.1"/>
    </source>
</evidence>
<name>A0A2M7XYV0_9BACT</name>
<gene>
    <name evidence="1" type="ORF">CO165_01055</name>
</gene>
<sequence>MTKIQSQYEDLQKAFGRLKEAVILPSDVTINQDATIQRFEFTFELAWKLMKTILEEEGIKVVSPKNVIREGATIGLIDDPQKWFVFLENKNLSVHTYKEEIAQKVYKSTKEFISFADKLILKAKNYLV</sequence>